<evidence type="ECO:0000259" key="2">
    <source>
        <dbReference type="Pfam" id="PF00185"/>
    </source>
</evidence>
<proteinExistence type="predicted"/>
<dbReference type="InterPro" id="IPR036901">
    <property type="entry name" value="Asp/Orn_carbamoylTrfase_sf"/>
</dbReference>
<dbReference type="Pfam" id="PF02729">
    <property type="entry name" value="OTCace_N"/>
    <property type="match status" value="1"/>
</dbReference>
<accession>A0A6C0C3E1</accession>
<reference evidence="4" key="1">
    <citation type="journal article" date="2020" name="Nature">
        <title>Giant virus diversity and host interactions through global metagenomics.</title>
        <authorList>
            <person name="Schulz F."/>
            <person name="Roux S."/>
            <person name="Paez-Espino D."/>
            <person name="Jungbluth S."/>
            <person name="Walsh D.A."/>
            <person name="Denef V.J."/>
            <person name="McMahon K.D."/>
            <person name="Konstantinidis K.T."/>
            <person name="Eloe-Fadrosh E.A."/>
            <person name="Kyrpides N.C."/>
            <person name="Woyke T."/>
        </authorList>
    </citation>
    <scope>NUCLEOTIDE SEQUENCE</scope>
    <source>
        <strain evidence="4">GVMAG-M-3300020182-84</strain>
    </source>
</reference>
<feature type="domain" description="Aspartate/ornithine carbamoyltransferase Asp/Orn-binding" evidence="2">
    <location>
        <begin position="196"/>
        <end position="279"/>
    </location>
</feature>
<dbReference type="GO" id="GO:0006520">
    <property type="term" value="P:amino acid metabolic process"/>
    <property type="evidence" value="ECO:0007669"/>
    <property type="project" value="InterPro"/>
</dbReference>
<dbReference type="AlphaFoldDB" id="A0A6C0C3E1"/>
<dbReference type="Gene3D" id="3.40.50.1370">
    <property type="entry name" value="Aspartate/ornithine carbamoyltransferase"/>
    <property type="match status" value="2"/>
</dbReference>
<dbReference type="PANTHER" id="PTHR45753">
    <property type="entry name" value="ORNITHINE CARBAMOYLTRANSFERASE, MITOCHONDRIAL"/>
    <property type="match status" value="1"/>
</dbReference>
<dbReference type="EMBL" id="MN739313">
    <property type="protein sequence ID" value="QHS98279.1"/>
    <property type="molecule type" value="Genomic_DNA"/>
</dbReference>
<dbReference type="Pfam" id="PF00185">
    <property type="entry name" value="OTCace"/>
    <property type="match status" value="1"/>
</dbReference>
<dbReference type="PANTHER" id="PTHR45753:SF6">
    <property type="entry name" value="ASPARTATE CARBAMOYLTRANSFERASE"/>
    <property type="match status" value="1"/>
</dbReference>
<feature type="domain" description="Aspartate/ornithine carbamoyltransferase carbamoyl-P binding" evidence="3">
    <location>
        <begin position="3"/>
        <end position="137"/>
    </location>
</feature>
<dbReference type="GO" id="GO:0016743">
    <property type="term" value="F:carboxyl- or carbamoyltransferase activity"/>
    <property type="evidence" value="ECO:0007669"/>
    <property type="project" value="InterPro"/>
</dbReference>
<protein>
    <submittedName>
        <fullName evidence="4">Uncharacterized protein</fullName>
    </submittedName>
</protein>
<dbReference type="InterPro" id="IPR006131">
    <property type="entry name" value="Asp_carbamoyltransf_Asp/Orn-bd"/>
</dbReference>
<dbReference type="PRINTS" id="PR00100">
    <property type="entry name" value="AOTCASE"/>
</dbReference>
<dbReference type="SUPFAM" id="SSF53671">
    <property type="entry name" value="Aspartate/ornithine carbamoyltransferase"/>
    <property type="match status" value="1"/>
</dbReference>
<organism evidence="4">
    <name type="scientific">viral metagenome</name>
    <dbReference type="NCBI Taxonomy" id="1070528"/>
    <lineage>
        <taxon>unclassified sequences</taxon>
        <taxon>metagenomes</taxon>
        <taxon>organismal metagenomes</taxon>
    </lineage>
</organism>
<evidence type="ECO:0000313" key="4">
    <source>
        <dbReference type="EMBL" id="QHS98279.1"/>
    </source>
</evidence>
<evidence type="ECO:0000256" key="1">
    <source>
        <dbReference type="ARBA" id="ARBA00022679"/>
    </source>
</evidence>
<keyword evidence="1" id="KW-0808">Transferase</keyword>
<dbReference type="UniPathway" id="UPA00070">
    <property type="reaction ID" value="UER00116"/>
</dbReference>
<sequence>MKLIDLKKMNYNNINTIFSYANKYVTEKDNDIFKGIILANCLFVPTTRTALSFDYAMKKMGGEVINLTKTSSSTIKGESHEDIFKKMEQCANILILYHPCNNFLYKYAPYCKTVLINGGNSGDEDHTQALVDLYTIRKYFNYETTEINVLFVGDIKHCKTIHMLVDLLKKYDNISIDYYPYFGCEYSPENNVTGYEDIHKYDVVYMTRIEKEQFENNNISIEPYILNASIVSKMKKTSIILHPLPCNEELHVSVDKCVQSKYFEQINNGLYIRMALLYCLYFKKLDSSFYTLEYNYRDQLQSEIHSW</sequence>
<dbReference type="GO" id="GO:0044205">
    <property type="term" value="P:'de novo' UMP biosynthetic process"/>
    <property type="evidence" value="ECO:0007669"/>
    <property type="project" value="UniProtKB-UniPathway"/>
</dbReference>
<dbReference type="InterPro" id="IPR006130">
    <property type="entry name" value="Asp/Orn_carbamoylTrfase"/>
</dbReference>
<dbReference type="GO" id="GO:0016597">
    <property type="term" value="F:amino acid binding"/>
    <property type="evidence" value="ECO:0007669"/>
    <property type="project" value="InterPro"/>
</dbReference>
<evidence type="ECO:0000259" key="3">
    <source>
        <dbReference type="Pfam" id="PF02729"/>
    </source>
</evidence>
<name>A0A6C0C3E1_9ZZZZ</name>
<dbReference type="PRINTS" id="PR00101">
    <property type="entry name" value="ATCASE"/>
</dbReference>
<dbReference type="InterPro" id="IPR006132">
    <property type="entry name" value="Asp/Orn_carbamoyltranf_P-bd"/>
</dbReference>